<keyword evidence="8" id="KW-1185">Reference proteome</keyword>
<protein>
    <recommendedName>
        <fullName evidence="4">ATPase inhibitor, mitochondrial</fullName>
    </recommendedName>
</protein>
<dbReference type="Pfam" id="PF04568">
    <property type="entry name" value="IATP"/>
    <property type="match status" value="1"/>
</dbReference>
<reference evidence="7 8" key="1">
    <citation type="journal article" date="2012" name="PLoS Pathog.">
        <title>Diverse lifestyles and strategies of plant pathogenesis encoded in the genomes of eighteen Dothideomycetes fungi.</title>
        <authorList>
            <person name="Ohm R.A."/>
            <person name="Feau N."/>
            <person name="Henrissat B."/>
            <person name="Schoch C.L."/>
            <person name="Horwitz B.A."/>
            <person name="Barry K.W."/>
            <person name="Condon B.J."/>
            <person name="Copeland A.C."/>
            <person name="Dhillon B."/>
            <person name="Glaser F."/>
            <person name="Hesse C.N."/>
            <person name="Kosti I."/>
            <person name="LaButti K."/>
            <person name="Lindquist E.A."/>
            <person name="Lucas S."/>
            <person name="Salamov A.A."/>
            <person name="Bradshaw R.E."/>
            <person name="Ciuffetti L."/>
            <person name="Hamelin R.C."/>
            <person name="Kema G.H.J."/>
            <person name="Lawrence C."/>
            <person name="Scott J.A."/>
            <person name="Spatafora J.W."/>
            <person name="Turgeon B.G."/>
            <person name="de Wit P.J.G.M."/>
            <person name="Zhong S."/>
            <person name="Goodwin S.B."/>
            <person name="Grigoriev I.V."/>
        </authorList>
    </citation>
    <scope>NUCLEOTIDE SEQUENCE [LARGE SCALE GENOMIC DNA]</scope>
    <source>
        <strain evidence="7 8">SO2202</strain>
    </source>
</reference>
<feature type="compositionally biased region" description="Gly residues" evidence="6">
    <location>
        <begin position="30"/>
        <end position="41"/>
    </location>
</feature>
<comment type="function">
    <text evidence="4">Inhibits the enzyme activity of ATPase.</text>
</comment>
<evidence type="ECO:0000256" key="4">
    <source>
        <dbReference type="RuleBase" id="RU368087"/>
    </source>
</evidence>
<organism evidence="7 8">
    <name type="scientific">Sphaerulina musiva (strain SO2202)</name>
    <name type="common">Poplar stem canker fungus</name>
    <name type="synonym">Septoria musiva</name>
    <dbReference type="NCBI Taxonomy" id="692275"/>
    <lineage>
        <taxon>Eukaryota</taxon>
        <taxon>Fungi</taxon>
        <taxon>Dikarya</taxon>
        <taxon>Ascomycota</taxon>
        <taxon>Pezizomycotina</taxon>
        <taxon>Dothideomycetes</taxon>
        <taxon>Dothideomycetidae</taxon>
        <taxon>Mycosphaerellales</taxon>
        <taxon>Mycosphaerellaceae</taxon>
        <taxon>Sphaerulina</taxon>
    </lineage>
</organism>
<feature type="coiled-coil region" evidence="5">
    <location>
        <begin position="59"/>
        <end position="93"/>
    </location>
</feature>
<dbReference type="OMA" id="YYVREEE"/>
<keyword evidence="3" id="KW-0496">Mitochondrion</keyword>
<feature type="region of interest" description="Disordered" evidence="6">
    <location>
        <begin position="27"/>
        <end position="51"/>
    </location>
</feature>
<dbReference type="SUPFAM" id="SSF64602">
    <property type="entry name" value="F1 ATPase inhibitor, IF1, C-terminal domain"/>
    <property type="match status" value="1"/>
</dbReference>
<dbReference type="STRING" id="692275.M3D547"/>
<name>M3D547_SPHMS</name>
<dbReference type="AlphaFoldDB" id="M3D547"/>
<comment type="subcellular location">
    <subcellularLocation>
        <location evidence="1">Mitochondrion</location>
    </subcellularLocation>
</comment>
<dbReference type="HOGENOM" id="CLU_145563_0_1_1"/>
<evidence type="ECO:0000256" key="1">
    <source>
        <dbReference type="ARBA" id="ARBA00004173"/>
    </source>
</evidence>
<dbReference type="EMBL" id="KB456264">
    <property type="protein sequence ID" value="EMF13004.1"/>
    <property type="molecule type" value="Genomic_DNA"/>
</dbReference>
<dbReference type="Proteomes" id="UP000016931">
    <property type="component" value="Unassembled WGS sequence"/>
</dbReference>
<comment type="similarity">
    <text evidence="2 4">Belongs to the ATPase inhibitor family.</text>
</comment>
<dbReference type="GO" id="GO:0005739">
    <property type="term" value="C:mitochondrion"/>
    <property type="evidence" value="ECO:0007669"/>
    <property type="project" value="UniProtKB-SubCell"/>
</dbReference>
<evidence type="ECO:0000256" key="6">
    <source>
        <dbReference type="SAM" id="MobiDB-lite"/>
    </source>
</evidence>
<evidence type="ECO:0000313" key="8">
    <source>
        <dbReference type="Proteomes" id="UP000016931"/>
    </source>
</evidence>
<dbReference type="RefSeq" id="XP_016761125.1">
    <property type="nucleotide sequence ID" value="XM_016909756.1"/>
</dbReference>
<dbReference type="Gene3D" id="1.20.5.500">
    <property type="entry name" value="Single helix bin"/>
    <property type="match status" value="1"/>
</dbReference>
<gene>
    <name evidence="7" type="ORF">SEPMUDRAFT_66602</name>
</gene>
<dbReference type="GO" id="GO:0042030">
    <property type="term" value="F:ATPase inhibitor activity"/>
    <property type="evidence" value="ECO:0007669"/>
    <property type="project" value="InterPro"/>
</dbReference>
<dbReference type="InterPro" id="IPR007648">
    <property type="entry name" value="ATPase_inhibitor_mt"/>
</dbReference>
<dbReference type="eggNOG" id="ENOG502SCJG">
    <property type="taxonomic scope" value="Eukaryota"/>
</dbReference>
<dbReference type="GeneID" id="27906893"/>
<evidence type="ECO:0000256" key="5">
    <source>
        <dbReference type="SAM" id="Coils"/>
    </source>
</evidence>
<accession>M3D547</accession>
<evidence type="ECO:0000256" key="3">
    <source>
        <dbReference type="ARBA" id="ARBA00023128"/>
    </source>
</evidence>
<keyword evidence="5" id="KW-0175">Coiled coil</keyword>
<sequence length="95" mass="10114">MSALRITRALPKTAVSSRSFSIAARRLAGGDTGGTRSGGSASGDAFTKREEANEAHYIKQQEAQKLATLKKKIADAEAELAKHKKEAEDLSKKGN</sequence>
<evidence type="ECO:0000256" key="2">
    <source>
        <dbReference type="ARBA" id="ARBA00010901"/>
    </source>
</evidence>
<evidence type="ECO:0000313" key="7">
    <source>
        <dbReference type="EMBL" id="EMF13004.1"/>
    </source>
</evidence>
<proteinExistence type="inferred from homology"/>